<dbReference type="AlphaFoldDB" id="A0A0R1EWQ5"/>
<name>A0A0R1EWQ5_LACZE</name>
<organism evidence="2 3">
    <name type="scientific">Lacticaseibacillus zeae DSM 20178 = KCTC 3804</name>
    <dbReference type="NCBI Taxonomy" id="1423816"/>
    <lineage>
        <taxon>Bacteria</taxon>
        <taxon>Bacillati</taxon>
        <taxon>Bacillota</taxon>
        <taxon>Bacilli</taxon>
        <taxon>Lactobacillales</taxon>
        <taxon>Lactobacillaceae</taxon>
        <taxon>Lacticaseibacillus</taxon>
    </lineage>
</organism>
<protein>
    <recommendedName>
        <fullName evidence="1">DUF2399 domain-containing protein</fullName>
    </recommendedName>
</protein>
<feature type="domain" description="DUF2399" evidence="1">
    <location>
        <begin position="110"/>
        <end position="196"/>
    </location>
</feature>
<evidence type="ECO:0000313" key="3">
    <source>
        <dbReference type="Proteomes" id="UP000051984"/>
    </source>
</evidence>
<evidence type="ECO:0000259" key="1">
    <source>
        <dbReference type="Pfam" id="PF09664"/>
    </source>
</evidence>
<sequence length="273" mass="30864">MTGVSRYSNAFESQTGQVAPEKAAQLDQLFDQIGRGKALPPRGHQAVALGLSAHTLNDPREDPPLFAYYRWVMTHCFQSGQVNELTARLIGMAFTSANIFATDLPQPLTLNPWQLTPMLDFPLKNTQAVVIENNGVFALLHQEHPDWPLILQSGNDFNDVYVQLIQHLEERGMRYAYLGDLDSKGVQMADQFARLLKQTAAKDVAALQTPKDVRIWLADMGRKDPHRTRQLKVVTPVYQAEMTTIRLFGKFVEQEQLMGIYEKRIGQWLDAGK</sequence>
<dbReference type="PATRIC" id="fig|1423816.3.peg.486"/>
<proteinExistence type="predicted"/>
<dbReference type="Pfam" id="PF09664">
    <property type="entry name" value="DUF2399"/>
    <property type="match status" value="1"/>
</dbReference>
<gene>
    <name evidence="2" type="ORF">FD51_GL000484</name>
</gene>
<dbReference type="EMBL" id="AZCT01000001">
    <property type="protein sequence ID" value="KRK13912.1"/>
    <property type="molecule type" value="Genomic_DNA"/>
</dbReference>
<dbReference type="Proteomes" id="UP000051984">
    <property type="component" value="Unassembled WGS sequence"/>
</dbReference>
<dbReference type="InterPro" id="IPR024465">
    <property type="entry name" value="DUF2399"/>
</dbReference>
<reference evidence="2 3" key="1">
    <citation type="journal article" date="2015" name="Genome Announc.">
        <title>Expanding the biotechnology potential of lactobacilli through comparative genomics of 213 strains and associated genera.</title>
        <authorList>
            <person name="Sun Z."/>
            <person name="Harris H.M."/>
            <person name="McCann A."/>
            <person name="Guo C."/>
            <person name="Argimon S."/>
            <person name="Zhang W."/>
            <person name="Yang X."/>
            <person name="Jeffery I.B."/>
            <person name="Cooney J.C."/>
            <person name="Kagawa T.F."/>
            <person name="Liu W."/>
            <person name="Song Y."/>
            <person name="Salvetti E."/>
            <person name="Wrobel A."/>
            <person name="Rasinkangas P."/>
            <person name="Parkhill J."/>
            <person name="Rea M.C."/>
            <person name="O'Sullivan O."/>
            <person name="Ritari J."/>
            <person name="Douillard F.P."/>
            <person name="Paul Ross R."/>
            <person name="Yang R."/>
            <person name="Briner A.E."/>
            <person name="Felis G.E."/>
            <person name="de Vos W.M."/>
            <person name="Barrangou R."/>
            <person name="Klaenhammer T.R."/>
            <person name="Caufield P.W."/>
            <person name="Cui Y."/>
            <person name="Zhang H."/>
            <person name="O'Toole P.W."/>
        </authorList>
    </citation>
    <scope>NUCLEOTIDE SEQUENCE [LARGE SCALE GENOMIC DNA]</scope>
    <source>
        <strain evidence="2 3">DSM 20178</strain>
    </source>
</reference>
<evidence type="ECO:0000313" key="2">
    <source>
        <dbReference type="EMBL" id="KRK13912.1"/>
    </source>
</evidence>
<comment type="caution">
    <text evidence="2">The sequence shown here is derived from an EMBL/GenBank/DDBJ whole genome shotgun (WGS) entry which is preliminary data.</text>
</comment>
<dbReference type="eggNOG" id="ENOG5030187">
    <property type="taxonomic scope" value="Bacteria"/>
</dbReference>
<accession>A0A0R1EWQ5</accession>